<comment type="similarity">
    <text evidence="6">Belongs to the peptidase M3B family.</text>
</comment>
<dbReference type="Gene3D" id="1.20.140.70">
    <property type="entry name" value="Oligopeptidase f, N-terminal domain"/>
    <property type="match status" value="1"/>
</dbReference>
<name>A0A7W9W817_ARMRO</name>
<evidence type="ECO:0000256" key="6">
    <source>
        <dbReference type="RuleBase" id="RU368091"/>
    </source>
</evidence>
<gene>
    <name evidence="9" type="ORF">HNQ39_004099</name>
</gene>
<comment type="function">
    <text evidence="6">Has oligopeptidase activity and degrades a variety of small bioactive peptides.</text>
</comment>
<comment type="cofactor">
    <cofactor evidence="6">
        <name>Zn(2+)</name>
        <dbReference type="ChEBI" id="CHEBI:29105"/>
    </cofactor>
    <text evidence="6">Binds 1 zinc ion.</text>
</comment>
<dbReference type="InterPro" id="IPR013647">
    <property type="entry name" value="OligopepF_N_dom"/>
</dbReference>
<evidence type="ECO:0000256" key="1">
    <source>
        <dbReference type="ARBA" id="ARBA00022670"/>
    </source>
</evidence>
<dbReference type="Pfam" id="PF01432">
    <property type="entry name" value="Peptidase_M3"/>
    <property type="match status" value="1"/>
</dbReference>
<protein>
    <recommendedName>
        <fullName evidence="6">Oligopeptidase F</fullName>
        <ecNumber evidence="6">3.4.24.-</ecNumber>
    </recommendedName>
</protein>
<evidence type="ECO:0000313" key="9">
    <source>
        <dbReference type="EMBL" id="MBB6052278.1"/>
    </source>
</evidence>
<dbReference type="CDD" id="cd09608">
    <property type="entry name" value="M3B_PepF"/>
    <property type="match status" value="1"/>
</dbReference>
<dbReference type="InterPro" id="IPR042088">
    <property type="entry name" value="OligoPept_F_C"/>
</dbReference>
<comment type="caution">
    <text evidence="9">The sequence shown here is derived from an EMBL/GenBank/DDBJ whole genome shotgun (WGS) entry which is preliminary data.</text>
</comment>
<keyword evidence="5 6" id="KW-0482">Metalloprotease</keyword>
<dbReference type="EMBL" id="JACHGW010000004">
    <property type="protein sequence ID" value="MBB6052278.1"/>
    <property type="molecule type" value="Genomic_DNA"/>
</dbReference>
<dbReference type="Pfam" id="PF08439">
    <property type="entry name" value="Peptidase_M3_N"/>
    <property type="match status" value="1"/>
</dbReference>
<dbReference type="GO" id="GO:0006518">
    <property type="term" value="P:peptide metabolic process"/>
    <property type="evidence" value="ECO:0007669"/>
    <property type="project" value="TreeGrafter"/>
</dbReference>
<dbReference type="PANTHER" id="PTHR11804">
    <property type="entry name" value="PROTEASE M3 THIMET OLIGOPEPTIDASE-RELATED"/>
    <property type="match status" value="1"/>
</dbReference>
<accession>A0A7W9W817</accession>
<feature type="domain" description="Peptidase M3A/M3B catalytic" evidence="7">
    <location>
        <begin position="200"/>
        <end position="586"/>
    </location>
</feature>
<evidence type="ECO:0000256" key="4">
    <source>
        <dbReference type="ARBA" id="ARBA00022833"/>
    </source>
</evidence>
<evidence type="ECO:0000256" key="3">
    <source>
        <dbReference type="ARBA" id="ARBA00022801"/>
    </source>
</evidence>
<evidence type="ECO:0000256" key="2">
    <source>
        <dbReference type="ARBA" id="ARBA00022723"/>
    </source>
</evidence>
<evidence type="ECO:0000259" key="8">
    <source>
        <dbReference type="Pfam" id="PF08439"/>
    </source>
</evidence>
<dbReference type="PANTHER" id="PTHR11804:SF77">
    <property type="entry name" value="OLIGOENDOPEPTIDASE F"/>
    <property type="match status" value="1"/>
</dbReference>
<dbReference type="GO" id="GO:0006508">
    <property type="term" value="P:proteolysis"/>
    <property type="evidence" value="ECO:0007669"/>
    <property type="project" value="UniProtKB-KW"/>
</dbReference>
<dbReference type="InterPro" id="IPR045090">
    <property type="entry name" value="Pept_M3A_M3B"/>
</dbReference>
<sequence>MSHSLPTRAEVAPESTWDLESIFATPADWEAAFSAADAEVPSLAAFVGKLGDPETLVQYFQVAEALQRQVSHVGVYAHLGFATDTSNTEAAARTDRAMGLGTRLGAALAFAEPELLALGAETLTQWGASHPVLSGYAHYFERLLQRAPHIRSAEVEGVLTLAGDALRSATRIHGILCDADLTFAPAEGGHEIGQSTIGSLLTDSDRAVRESAWKGYADAHLAHKNSLAQCLATGVKQNVFLARVRGYDSALHAALTPNFIPVSVFESLIEAFQKNLPTWHRYWALRKRVLGLEKLAPWDIKAPLTPGKSEVSYAQSVQWIAEGMAPLGEEYVAAMVRGATDERWVDWAVNKGKRMGAFSSGTVGTHPFIMMSYNDDVFSLSTLAHELGHSLHSYYSRRSQPQHYASYGLFVAEVASNFNQALTRAYLLEKFADNKELLIGVLEEAMSNFHRYFLVMPTLARFEREIHERVWNGQALTAQFLTQRMAELFAEAFGPDVALEGEDWNRVGSTWMQFSTHLYSNFYVYQYATGISGAHALAEGVLRDGQPAADAYLGFLKAGGSQYPLEVLKSAGVDLSSPAPVEAAFATLASYVERLETLV</sequence>
<dbReference type="GO" id="GO:0046872">
    <property type="term" value="F:metal ion binding"/>
    <property type="evidence" value="ECO:0007669"/>
    <property type="project" value="UniProtKB-UniRule"/>
</dbReference>
<dbReference type="EC" id="3.4.24.-" evidence="6"/>
<keyword evidence="2 6" id="KW-0479">Metal-binding</keyword>
<organism evidence="9 10">
    <name type="scientific">Armatimonas rosea</name>
    <dbReference type="NCBI Taxonomy" id="685828"/>
    <lineage>
        <taxon>Bacteria</taxon>
        <taxon>Bacillati</taxon>
        <taxon>Armatimonadota</taxon>
        <taxon>Armatimonadia</taxon>
        <taxon>Armatimonadales</taxon>
        <taxon>Armatimonadaceae</taxon>
        <taxon>Armatimonas</taxon>
    </lineage>
</organism>
<evidence type="ECO:0000256" key="5">
    <source>
        <dbReference type="ARBA" id="ARBA00023049"/>
    </source>
</evidence>
<evidence type="ECO:0000259" key="7">
    <source>
        <dbReference type="Pfam" id="PF01432"/>
    </source>
</evidence>
<dbReference type="NCBIfam" id="TIGR00181">
    <property type="entry name" value="pepF"/>
    <property type="match status" value="1"/>
</dbReference>
<feature type="domain" description="Oligopeptidase F N-terminal" evidence="8">
    <location>
        <begin position="114"/>
        <end position="183"/>
    </location>
</feature>
<evidence type="ECO:0000313" key="10">
    <source>
        <dbReference type="Proteomes" id="UP000520814"/>
    </source>
</evidence>
<keyword evidence="4 6" id="KW-0862">Zinc</keyword>
<keyword evidence="1 6" id="KW-0645">Protease</keyword>
<keyword evidence="3 6" id="KW-0378">Hydrolase</keyword>
<dbReference type="SUPFAM" id="SSF55486">
    <property type="entry name" value="Metalloproteases ('zincins'), catalytic domain"/>
    <property type="match status" value="1"/>
</dbReference>
<dbReference type="AlphaFoldDB" id="A0A7W9W817"/>
<dbReference type="Proteomes" id="UP000520814">
    <property type="component" value="Unassembled WGS sequence"/>
</dbReference>
<dbReference type="InterPro" id="IPR001567">
    <property type="entry name" value="Pept_M3A_M3B_dom"/>
</dbReference>
<dbReference type="Gene3D" id="1.10.1370.20">
    <property type="entry name" value="Oligoendopeptidase f, C-terminal domain"/>
    <property type="match status" value="1"/>
</dbReference>
<proteinExistence type="inferred from homology"/>
<dbReference type="RefSeq" id="WP_184201027.1">
    <property type="nucleotide sequence ID" value="NZ_JACHGW010000004.1"/>
</dbReference>
<keyword evidence="10" id="KW-1185">Reference proteome</keyword>
<dbReference type="GO" id="GO:0004222">
    <property type="term" value="F:metalloendopeptidase activity"/>
    <property type="evidence" value="ECO:0007669"/>
    <property type="project" value="UniProtKB-UniRule"/>
</dbReference>
<dbReference type="InterPro" id="IPR004438">
    <property type="entry name" value="Peptidase_M3B"/>
</dbReference>
<reference evidence="9 10" key="1">
    <citation type="submission" date="2020-08" db="EMBL/GenBank/DDBJ databases">
        <title>Genomic Encyclopedia of Type Strains, Phase IV (KMG-IV): sequencing the most valuable type-strain genomes for metagenomic binning, comparative biology and taxonomic classification.</title>
        <authorList>
            <person name="Goeker M."/>
        </authorList>
    </citation>
    <scope>NUCLEOTIDE SEQUENCE [LARGE SCALE GENOMIC DNA]</scope>
    <source>
        <strain evidence="9 10">DSM 23562</strain>
    </source>
</reference>